<accession>A0A182FIY6</accession>
<keyword evidence="2" id="KW-1185">Reference proteome</keyword>
<organism evidence="1 2">
    <name type="scientific">Anopheles albimanus</name>
    <name type="common">New world malaria mosquito</name>
    <dbReference type="NCBI Taxonomy" id="7167"/>
    <lineage>
        <taxon>Eukaryota</taxon>
        <taxon>Metazoa</taxon>
        <taxon>Ecdysozoa</taxon>
        <taxon>Arthropoda</taxon>
        <taxon>Hexapoda</taxon>
        <taxon>Insecta</taxon>
        <taxon>Pterygota</taxon>
        <taxon>Neoptera</taxon>
        <taxon>Endopterygota</taxon>
        <taxon>Diptera</taxon>
        <taxon>Nematocera</taxon>
        <taxon>Culicoidea</taxon>
        <taxon>Culicidae</taxon>
        <taxon>Anophelinae</taxon>
        <taxon>Anopheles</taxon>
    </lineage>
</organism>
<name>A0A182FIY6_ANOAL</name>
<dbReference type="AlphaFoldDB" id="A0A182FIY6"/>
<dbReference type="VEuPathDB" id="VectorBase:AALB20_034657"/>
<dbReference type="VEuPathDB" id="VectorBase:AALB006481"/>
<evidence type="ECO:0000313" key="2">
    <source>
        <dbReference type="Proteomes" id="UP000069272"/>
    </source>
</evidence>
<proteinExistence type="predicted"/>
<reference evidence="1" key="2">
    <citation type="submission" date="2022-08" db="UniProtKB">
        <authorList>
            <consortium name="EnsemblMetazoa"/>
        </authorList>
    </citation>
    <scope>IDENTIFICATION</scope>
    <source>
        <strain evidence="1">STECLA/ALBI9_A</strain>
    </source>
</reference>
<reference evidence="1 2" key="1">
    <citation type="journal article" date="2017" name="G3 (Bethesda)">
        <title>The Physical Genome Mapping of Anopheles albimanus Corrected Scaffold Misassemblies and Identified Interarm Rearrangements in Genus Anopheles.</title>
        <authorList>
            <person name="Artemov G.N."/>
            <person name="Peery A.N."/>
            <person name="Jiang X."/>
            <person name="Tu Z."/>
            <person name="Stegniy V.N."/>
            <person name="Sharakhova M.V."/>
            <person name="Sharakhov I.V."/>
        </authorList>
    </citation>
    <scope>NUCLEOTIDE SEQUENCE [LARGE SCALE GENOMIC DNA]</scope>
    <source>
        <strain evidence="1 2">ALBI9_A</strain>
    </source>
</reference>
<evidence type="ECO:0000313" key="1">
    <source>
        <dbReference type="EnsemblMetazoa" id="AALB006481-PA"/>
    </source>
</evidence>
<dbReference type="Proteomes" id="UP000069272">
    <property type="component" value="Chromosome X"/>
</dbReference>
<protein>
    <submittedName>
        <fullName evidence="1">Uncharacterized protein</fullName>
    </submittedName>
</protein>
<dbReference type="EnsemblMetazoa" id="AALB006481-RA">
    <property type="protein sequence ID" value="AALB006481-PA"/>
    <property type="gene ID" value="AALB006481"/>
</dbReference>
<sequence>MAEGIGSFLKFLRHMQASFLLRTAHSTNEKIDLLTRLRDQLLDAIERRIGRLWVPFVPKVQRRIRRQMRHGWTGHDDGGNSGVDFPSAESALLTISFLTFAVFLIKLVLQVINTIKAKHYTYSTFAASSGSTPITGGLFVKRVRRTLATSYSNNLLLDEVDTDNILRVLESYERS</sequence>